<keyword evidence="3" id="KW-1185">Reference proteome</keyword>
<evidence type="ECO:0000313" key="3">
    <source>
        <dbReference type="Proteomes" id="UP000195139"/>
    </source>
</evidence>
<accession>A0A242CE88</accession>
<reference evidence="2" key="1">
    <citation type="submission" date="2017-05" db="EMBL/GenBank/DDBJ databases">
        <title>The Genome Sequence of Enterococcus sp. 4G2_DIV0659.</title>
        <authorList>
            <consortium name="The Broad Institute Genomics Platform"/>
            <consortium name="The Broad Institute Genomic Center for Infectious Diseases"/>
            <person name="Earl A."/>
            <person name="Manson A."/>
            <person name="Schwartman J."/>
            <person name="Gilmore M."/>
            <person name="Abouelleil A."/>
            <person name="Cao P."/>
            <person name="Chapman S."/>
            <person name="Cusick C."/>
            <person name="Shea T."/>
            <person name="Young S."/>
            <person name="Neafsey D."/>
            <person name="Nusbaum C."/>
            <person name="Birren B."/>
        </authorList>
    </citation>
    <scope>NUCLEOTIDE SEQUENCE [LARGE SCALE GENOMIC DNA]</scope>
    <source>
        <strain evidence="2">4G2_DIV0659</strain>
    </source>
</reference>
<reference evidence="1 3" key="2">
    <citation type="submission" date="2018-07" db="EMBL/GenBank/DDBJ databases">
        <title>The Genome Sequence of Enterococcus sp. DIV0659b.</title>
        <authorList>
            <consortium name="The Broad Institute Genomics Platform"/>
            <consortium name="The Broad Institute Genomic Center for Infectious Diseases"/>
            <person name="Earl A."/>
            <person name="Manson A."/>
            <person name="Schwartman J."/>
            <person name="Gilmore M."/>
            <person name="Abouelleil A."/>
            <person name="Cao P."/>
            <person name="Chapman S."/>
            <person name="Cusick C."/>
            <person name="Shea T."/>
            <person name="Young S."/>
            <person name="Neafsey D."/>
            <person name="Nusbaum C."/>
            <person name="Birren B."/>
        </authorList>
    </citation>
    <scope>NUCLEOTIDE SEQUENCE [LARGE SCALE GENOMIC DNA]</scope>
    <source>
        <strain evidence="1 3">4G2_DIV0659</strain>
    </source>
</reference>
<dbReference type="EMBL" id="NGLE01000003">
    <property type="protein sequence ID" value="OTO08092.1"/>
    <property type="molecule type" value="Genomic_DNA"/>
</dbReference>
<dbReference type="InterPro" id="IPR023198">
    <property type="entry name" value="PGP-like_dom2"/>
</dbReference>
<evidence type="ECO:0000313" key="2">
    <source>
        <dbReference type="EMBL" id="OTO08092.1"/>
    </source>
</evidence>
<dbReference type="InterPro" id="IPR036412">
    <property type="entry name" value="HAD-like_sf"/>
</dbReference>
<dbReference type="Proteomes" id="UP000195139">
    <property type="component" value="Unassembled WGS sequence"/>
</dbReference>
<evidence type="ECO:0000313" key="1">
    <source>
        <dbReference type="EMBL" id="MEI5993525.1"/>
    </source>
</evidence>
<evidence type="ECO:0008006" key="4">
    <source>
        <dbReference type="Google" id="ProtNLM"/>
    </source>
</evidence>
<dbReference type="OrthoDB" id="9797415at2"/>
<gene>
    <name evidence="1" type="ORF">A5880_001072</name>
    <name evidence="2" type="ORF">A5880_002362</name>
</gene>
<dbReference type="PANTHER" id="PTHR43611:SF3">
    <property type="entry name" value="FLAVIN MONONUCLEOTIDE HYDROLASE 1, CHLOROPLATIC"/>
    <property type="match status" value="1"/>
</dbReference>
<dbReference type="PANTHER" id="PTHR43611">
    <property type="entry name" value="ALPHA-D-GLUCOSE 1-PHOSPHATE PHOSPHATASE"/>
    <property type="match status" value="1"/>
</dbReference>
<dbReference type="STRING" id="1834181.A5880_002362"/>
<sequence length="202" mass="23453">MIKNIVFDMGNVLLRYKPAEFIKTFTDNEEYQTILLKEIFHSMEWIQYDRGTITKEELGMKVCKRVPEALNEMVSKILLHWHEEIKPIVEMEPVIKQLKEKGYQVYLLSNASSDYYTFCKKVPAIAYFDGVFISSDWKLIKPEAEIYRAFYSHFQLVPSECYFVDDLPINIESAANTGMPGCVFHGELAELLANFEKAGIQL</sequence>
<dbReference type="SFLD" id="SFLDS00003">
    <property type="entry name" value="Haloacid_Dehalogenase"/>
    <property type="match status" value="1"/>
</dbReference>
<dbReference type="SUPFAM" id="SSF56784">
    <property type="entry name" value="HAD-like"/>
    <property type="match status" value="1"/>
</dbReference>
<dbReference type="SFLD" id="SFLDG01129">
    <property type="entry name" value="C1.5:_HAD__Beta-PGM__Phosphata"/>
    <property type="match status" value="1"/>
</dbReference>
<dbReference type="RefSeq" id="WP_086331232.1">
    <property type="nucleotide sequence ID" value="NZ_NGLE02000001.1"/>
</dbReference>
<name>A0A242CE88_9ENTE</name>
<organism evidence="2">
    <name type="scientific">Candidatus Enterococcus mansonii</name>
    <dbReference type="NCBI Taxonomy" id="1834181"/>
    <lineage>
        <taxon>Bacteria</taxon>
        <taxon>Bacillati</taxon>
        <taxon>Bacillota</taxon>
        <taxon>Bacilli</taxon>
        <taxon>Lactobacillales</taxon>
        <taxon>Enterococcaceae</taxon>
        <taxon>Enterococcus</taxon>
    </lineage>
</organism>
<dbReference type="Gene3D" id="3.40.50.1000">
    <property type="entry name" value="HAD superfamily/HAD-like"/>
    <property type="match status" value="1"/>
</dbReference>
<dbReference type="EMBL" id="NGLE02000001">
    <property type="protein sequence ID" value="MEI5993525.1"/>
    <property type="molecule type" value="Genomic_DNA"/>
</dbReference>
<dbReference type="Pfam" id="PF00702">
    <property type="entry name" value="Hydrolase"/>
    <property type="match status" value="1"/>
</dbReference>
<comment type="caution">
    <text evidence="2">The sequence shown here is derived from an EMBL/GenBank/DDBJ whole genome shotgun (WGS) entry which is preliminary data.</text>
</comment>
<dbReference type="CDD" id="cd02603">
    <property type="entry name" value="HAD_sEH-N_like"/>
    <property type="match status" value="1"/>
</dbReference>
<protein>
    <recommendedName>
        <fullName evidence="4">HAD superfamily hydrolase</fullName>
    </recommendedName>
</protein>
<dbReference type="InterPro" id="IPR006439">
    <property type="entry name" value="HAD-SF_hydro_IA"/>
</dbReference>
<dbReference type="NCBIfam" id="TIGR01509">
    <property type="entry name" value="HAD-SF-IA-v3"/>
    <property type="match status" value="1"/>
</dbReference>
<dbReference type="AlphaFoldDB" id="A0A242CE88"/>
<dbReference type="InterPro" id="IPR023214">
    <property type="entry name" value="HAD_sf"/>
</dbReference>
<dbReference type="Gene3D" id="1.10.150.240">
    <property type="entry name" value="Putative phosphatase, domain 2"/>
    <property type="match status" value="1"/>
</dbReference>
<proteinExistence type="predicted"/>